<dbReference type="AlphaFoldDB" id="A0A2S6IKL2"/>
<evidence type="ECO:0000313" key="3">
    <source>
        <dbReference type="Proteomes" id="UP000239002"/>
    </source>
</evidence>
<evidence type="ECO:0000256" key="1">
    <source>
        <dbReference type="SAM" id="Phobius"/>
    </source>
</evidence>
<evidence type="ECO:0000313" key="2">
    <source>
        <dbReference type="EMBL" id="PPK94772.1"/>
    </source>
</evidence>
<keyword evidence="1" id="KW-1133">Transmembrane helix</keyword>
<dbReference type="Proteomes" id="UP000239002">
    <property type="component" value="Unassembled WGS sequence"/>
</dbReference>
<keyword evidence="1" id="KW-0812">Transmembrane</keyword>
<sequence>MHAFAKAEQEIKNKGIIKPSLTEKATEISSYLDEKMDFNLGERSLRDYRSAAQKLEHDAGDIRIKQVDVITGLCHYLGYENYQDFVNRNDTLEVDGPIIIESTVVKSAVEKLPKKSILRNYRFYILIGVMCILLFWLYNYTTRQRWMVWKEDRYTEVDFDAKKYDIKQLKLYKEDRILSFRKIKVTCLTDFFHPDGSVLVWYGKNGDKQLEYFTDLGLHPETGKTLKPISGYMIDTHICVE</sequence>
<organism evidence="2 3">
    <name type="scientific">Nonlabens xylanidelens</name>
    <dbReference type="NCBI Taxonomy" id="191564"/>
    <lineage>
        <taxon>Bacteria</taxon>
        <taxon>Pseudomonadati</taxon>
        <taxon>Bacteroidota</taxon>
        <taxon>Flavobacteriia</taxon>
        <taxon>Flavobacteriales</taxon>
        <taxon>Flavobacteriaceae</taxon>
        <taxon>Nonlabens</taxon>
    </lineage>
</organism>
<accession>A0A2S6IKL2</accession>
<keyword evidence="1" id="KW-0472">Membrane</keyword>
<comment type="caution">
    <text evidence="2">The sequence shown here is derived from an EMBL/GenBank/DDBJ whole genome shotgun (WGS) entry which is preliminary data.</text>
</comment>
<proteinExistence type="predicted"/>
<reference evidence="2 3" key="1">
    <citation type="submission" date="2018-02" db="EMBL/GenBank/DDBJ databases">
        <title>Genomic Encyclopedia of Archaeal and Bacterial Type Strains, Phase II (KMG-II): from individual species to whole genera.</title>
        <authorList>
            <person name="Goeker M."/>
        </authorList>
    </citation>
    <scope>NUCLEOTIDE SEQUENCE [LARGE SCALE GENOMIC DNA]</scope>
    <source>
        <strain evidence="2 3">DSM 16809</strain>
    </source>
</reference>
<feature type="transmembrane region" description="Helical" evidence="1">
    <location>
        <begin position="121"/>
        <end position="138"/>
    </location>
</feature>
<dbReference type="EMBL" id="PTJE01000003">
    <property type="protein sequence ID" value="PPK94772.1"/>
    <property type="molecule type" value="Genomic_DNA"/>
</dbReference>
<keyword evidence="3" id="KW-1185">Reference proteome</keyword>
<protein>
    <submittedName>
        <fullName evidence="2">Uncharacterized protein</fullName>
    </submittedName>
</protein>
<gene>
    <name evidence="2" type="ORF">LY01_01524</name>
</gene>
<name>A0A2S6IKL2_9FLAO</name>